<evidence type="ECO:0000256" key="13">
    <source>
        <dbReference type="ARBA" id="ARBA00080406"/>
    </source>
</evidence>
<dbReference type="NCBIfam" id="TIGR00364">
    <property type="entry name" value="7-cyano-7-deazaguanine synthase QueC"/>
    <property type="match status" value="1"/>
</dbReference>
<evidence type="ECO:0000256" key="11">
    <source>
        <dbReference type="ARBA" id="ARBA00069440"/>
    </source>
</evidence>
<dbReference type="HAMAP" id="MF_01633">
    <property type="entry name" value="QueC"/>
    <property type="match status" value="1"/>
</dbReference>
<evidence type="ECO:0000256" key="8">
    <source>
        <dbReference type="ARBA" id="ARBA00037993"/>
    </source>
</evidence>
<comment type="pathway">
    <text evidence="1 15">Purine metabolism; 7-cyano-7-deazaguanine biosynthesis.</text>
</comment>
<feature type="binding site" evidence="15">
    <location>
        <position position="198"/>
    </location>
    <ligand>
        <name>Zn(2+)</name>
        <dbReference type="ChEBI" id="CHEBI:29105"/>
    </ligand>
</feature>
<protein>
    <recommendedName>
        <fullName evidence="11 15">7-cyano-7-deazaguanine synthase</fullName>
        <ecNumber evidence="9 15">6.3.4.20</ecNumber>
    </recommendedName>
    <alternativeName>
        <fullName evidence="14 15">7-cyano-7-carbaguanine synthase</fullName>
    </alternativeName>
    <alternativeName>
        <fullName evidence="13 15">PreQ(0) synthase</fullName>
    </alternativeName>
    <alternativeName>
        <fullName evidence="12 15">Queuosine biosynthesis protein QueC</fullName>
    </alternativeName>
</protein>
<name>A0A511Z6Y7_9BACL</name>
<evidence type="ECO:0000256" key="2">
    <source>
        <dbReference type="ARBA" id="ARBA00022598"/>
    </source>
</evidence>
<evidence type="ECO:0000313" key="17">
    <source>
        <dbReference type="Proteomes" id="UP000321901"/>
    </source>
</evidence>
<keyword evidence="4 15" id="KW-0547">Nucleotide-binding</keyword>
<evidence type="ECO:0000256" key="3">
    <source>
        <dbReference type="ARBA" id="ARBA00022723"/>
    </source>
</evidence>
<dbReference type="UniPathway" id="UPA00391"/>
<comment type="subunit">
    <text evidence="15">Homodimer.</text>
</comment>
<dbReference type="OrthoDB" id="9789567at2"/>
<dbReference type="EC" id="6.3.4.20" evidence="9 15"/>
<dbReference type="InterPro" id="IPR018317">
    <property type="entry name" value="QueC"/>
</dbReference>
<comment type="cofactor">
    <cofactor evidence="15">
        <name>Zn(2+)</name>
        <dbReference type="ChEBI" id="CHEBI:29105"/>
    </cofactor>
    <text evidence="15">Binds 1 zinc ion per subunit.</text>
</comment>
<evidence type="ECO:0000256" key="6">
    <source>
        <dbReference type="ARBA" id="ARBA00022833"/>
    </source>
</evidence>
<gene>
    <name evidence="15 16" type="primary">queC</name>
    <name evidence="16" type="ORF">SLU01_15280</name>
</gene>
<dbReference type="SUPFAM" id="SSF52402">
    <property type="entry name" value="Adenine nucleotide alpha hydrolases-like"/>
    <property type="match status" value="1"/>
</dbReference>
<feature type="binding site" evidence="15">
    <location>
        <position position="192"/>
    </location>
    <ligand>
        <name>Zn(2+)</name>
        <dbReference type="ChEBI" id="CHEBI:29105"/>
    </ligand>
</feature>
<comment type="function">
    <text evidence="15">Catalyzes the ATP-dependent conversion of 7-carboxy-7-deazaguanine (CDG) to 7-cyano-7-deazaguanine (preQ(0)).</text>
</comment>
<evidence type="ECO:0000256" key="9">
    <source>
        <dbReference type="ARBA" id="ARBA00039149"/>
    </source>
</evidence>
<proteinExistence type="inferred from homology"/>
<dbReference type="RefSeq" id="WP_147056933.1">
    <property type="nucleotide sequence ID" value="NZ_BJYL01000020.1"/>
</dbReference>
<dbReference type="Gene3D" id="3.40.50.620">
    <property type="entry name" value="HUPs"/>
    <property type="match status" value="1"/>
</dbReference>
<comment type="catalytic activity">
    <reaction evidence="10 15">
        <text>7-carboxy-7-carbaguanine + NH4(+) + 2 ATP = 7-cyano-7-carbaguanine + 2 AMP + 2 diphosphate + 2 H(+)</text>
        <dbReference type="Rhea" id="RHEA:27982"/>
        <dbReference type="ChEBI" id="CHEBI:15378"/>
        <dbReference type="ChEBI" id="CHEBI:28938"/>
        <dbReference type="ChEBI" id="CHEBI:30616"/>
        <dbReference type="ChEBI" id="CHEBI:33019"/>
        <dbReference type="ChEBI" id="CHEBI:45075"/>
        <dbReference type="ChEBI" id="CHEBI:61036"/>
        <dbReference type="ChEBI" id="CHEBI:456215"/>
        <dbReference type="EC" id="6.3.4.20"/>
    </reaction>
</comment>
<sequence>MEKAVVVFSGGQDSTTCLLWAQKTFDSVEAVTFLYGQRNSSELDSAKKIAKDLGVAHTIMDLSLLNQLTENAMTRSDMEIDETGEVPNTFVEGRNHVFLSFAAIYAKRIGARHIITGVSETDFSGYPDCRNDFIKSLNVTLNLAMDARFEIHTPLMWKTKADTWEMADRMGRLDYIREHTTTCYNGVIGDGCGDCPSCKLRKQGLDAYMEKGYERV</sequence>
<dbReference type="GO" id="GO:0008616">
    <property type="term" value="P:tRNA queuosine(34) biosynthetic process"/>
    <property type="evidence" value="ECO:0007669"/>
    <property type="project" value="UniProtKB-UniRule"/>
</dbReference>
<organism evidence="16 17">
    <name type="scientific">Sporosarcina luteola</name>
    <dbReference type="NCBI Taxonomy" id="582850"/>
    <lineage>
        <taxon>Bacteria</taxon>
        <taxon>Bacillati</taxon>
        <taxon>Bacillota</taxon>
        <taxon>Bacilli</taxon>
        <taxon>Bacillales</taxon>
        <taxon>Caryophanaceae</taxon>
        <taxon>Sporosarcina</taxon>
    </lineage>
</organism>
<dbReference type="EMBL" id="BJYL01000020">
    <property type="protein sequence ID" value="GEN83216.1"/>
    <property type="molecule type" value="Genomic_DNA"/>
</dbReference>
<dbReference type="PANTHER" id="PTHR42914:SF1">
    <property type="entry name" value="7-CYANO-7-DEAZAGUANINE SYNTHASE"/>
    <property type="match status" value="1"/>
</dbReference>
<dbReference type="GO" id="GO:0016879">
    <property type="term" value="F:ligase activity, forming carbon-nitrogen bonds"/>
    <property type="evidence" value="ECO:0007669"/>
    <property type="project" value="UniProtKB-UniRule"/>
</dbReference>
<dbReference type="Pfam" id="PF06508">
    <property type="entry name" value="QueC"/>
    <property type="match status" value="1"/>
</dbReference>
<evidence type="ECO:0000256" key="15">
    <source>
        <dbReference type="HAMAP-Rule" id="MF_01633"/>
    </source>
</evidence>
<accession>A0A511Z6Y7</accession>
<feature type="binding site" evidence="15">
    <location>
        <position position="183"/>
    </location>
    <ligand>
        <name>Zn(2+)</name>
        <dbReference type="ChEBI" id="CHEBI:29105"/>
    </ligand>
</feature>
<dbReference type="FunFam" id="3.40.50.620:FF:000017">
    <property type="entry name" value="7-cyano-7-deazaguanine synthase"/>
    <property type="match status" value="1"/>
</dbReference>
<keyword evidence="2 15" id="KW-0436">Ligase</keyword>
<evidence type="ECO:0000256" key="12">
    <source>
        <dbReference type="ARBA" id="ARBA00076159"/>
    </source>
</evidence>
<dbReference type="AlphaFoldDB" id="A0A511Z6Y7"/>
<dbReference type="GO" id="GO:0008270">
    <property type="term" value="F:zinc ion binding"/>
    <property type="evidence" value="ECO:0007669"/>
    <property type="project" value="UniProtKB-UniRule"/>
</dbReference>
<keyword evidence="17" id="KW-1185">Reference proteome</keyword>
<evidence type="ECO:0000256" key="7">
    <source>
        <dbReference type="ARBA" id="ARBA00022840"/>
    </source>
</evidence>
<evidence type="ECO:0000256" key="1">
    <source>
        <dbReference type="ARBA" id="ARBA00005061"/>
    </source>
</evidence>
<keyword evidence="5 15" id="KW-0671">Queuosine biosynthesis</keyword>
<reference evidence="16 17" key="1">
    <citation type="submission" date="2019-07" db="EMBL/GenBank/DDBJ databases">
        <title>Whole genome shotgun sequence of Sporosarcina luteola NBRC 105378.</title>
        <authorList>
            <person name="Hosoyama A."/>
            <person name="Uohara A."/>
            <person name="Ohji S."/>
            <person name="Ichikawa N."/>
        </authorList>
    </citation>
    <scope>NUCLEOTIDE SEQUENCE [LARGE SCALE GENOMIC DNA]</scope>
    <source>
        <strain evidence="16 17">NBRC 105378</strain>
    </source>
</reference>
<comment type="caution">
    <text evidence="16">The sequence shown here is derived from an EMBL/GenBank/DDBJ whole genome shotgun (WGS) entry which is preliminary data.</text>
</comment>
<dbReference type="Proteomes" id="UP000321901">
    <property type="component" value="Unassembled WGS sequence"/>
</dbReference>
<dbReference type="CDD" id="cd01995">
    <property type="entry name" value="QueC-like"/>
    <property type="match status" value="1"/>
</dbReference>
<comment type="similarity">
    <text evidence="8 15">Belongs to the QueC family.</text>
</comment>
<feature type="binding site" evidence="15">
    <location>
        <begin position="8"/>
        <end position="18"/>
    </location>
    <ligand>
        <name>ATP</name>
        <dbReference type="ChEBI" id="CHEBI:30616"/>
    </ligand>
</feature>
<dbReference type="PIRSF" id="PIRSF006293">
    <property type="entry name" value="ExsB"/>
    <property type="match status" value="1"/>
</dbReference>
<keyword evidence="3 15" id="KW-0479">Metal-binding</keyword>
<keyword evidence="6 15" id="KW-0862">Zinc</keyword>
<dbReference type="PANTHER" id="PTHR42914">
    <property type="entry name" value="7-CYANO-7-DEAZAGUANINE SYNTHASE"/>
    <property type="match status" value="1"/>
</dbReference>
<evidence type="ECO:0000256" key="4">
    <source>
        <dbReference type="ARBA" id="ARBA00022741"/>
    </source>
</evidence>
<feature type="binding site" evidence="15">
    <location>
        <position position="195"/>
    </location>
    <ligand>
        <name>Zn(2+)</name>
        <dbReference type="ChEBI" id="CHEBI:29105"/>
    </ligand>
</feature>
<evidence type="ECO:0000256" key="10">
    <source>
        <dbReference type="ARBA" id="ARBA00047890"/>
    </source>
</evidence>
<dbReference type="InterPro" id="IPR014729">
    <property type="entry name" value="Rossmann-like_a/b/a_fold"/>
</dbReference>
<dbReference type="GO" id="GO:0005524">
    <property type="term" value="F:ATP binding"/>
    <property type="evidence" value="ECO:0007669"/>
    <property type="project" value="UniProtKB-UniRule"/>
</dbReference>
<keyword evidence="7 15" id="KW-0067">ATP-binding</keyword>
<evidence type="ECO:0000313" key="16">
    <source>
        <dbReference type="EMBL" id="GEN83216.1"/>
    </source>
</evidence>
<evidence type="ECO:0000256" key="14">
    <source>
        <dbReference type="ARBA" id="ARBA00080941"/>
    </source>
</evidence>
<evidence type="ECO:0000256" key="5">
    <source>
        <dbReference type="ARBA" id="ARBA00022785"/>
    </source>
</evidence>